<keyword evidence="1" id="KW-0812">Transmembrane</keyword>
<dbReference type="Proteomes" id="UP000293912">
    <property type="component" value="Chromosome"/>
</dbReference>
<organism evidence="2 3">
    <name type="scientific">Hydrogenophaga pseudoflava</name>
    <name type="common">Pseudomonas carboxydoflava</name>
    <dbReference type="NCBI Taxonomy" id="47421"/>
    <lineage>
        <taxon>Bacteria</taxon>
        <taxon>Pseudomonadati</taxon>
        <taxon>Pseudomonadota</taxon>
        <taxon>Betaproteobacteria</taxon>
        <taxon>Burkholderiales</taxon>
        <taxon>Comamonadaceae</taxon>
        <taxon>Hydrogenophaga</taxon>
    </lineage>
</organism>
<dbReference type="KEGG" id="hpse:HPF_03670"/>
<feature type="transmembrane region" description="Helical" evidence="1">
    <location>
        <begin position="76"/>
        <end position="96"/>
    </location>
</feature>
<accession>A0A4P6WTM6</accession>
<evidence type="ECO:0000313" key="2">
    <source>
        <dbReference type="EMBL" id="QBM26767.1"/>
    </source>
</evidence>
<evidence type="ECO:0008006" key="4">
    <source>
        <dbReference type="Google" id="ProtNLM"/>
    </source>
</evidence>
<sequence length="127" mass="13095">MIHPVFRLAAAQPMLLAAHVGAYAELVSEELHTSAAAVQRRLLWQLGGALCLAVAAVLAGVALMLWASLAPGAAPAAWLFVATPLLPAALGLAACWRAQTHRNGEPLAQLRAQLAEDAALLAGHTAP</sequence>
<gene>
    <name evidence="2" type="ORF">HPF_03670</name>
</gene>
<proteinExistence type="predicted"/>
<evidence type="ECO:0000313" key="3">
    <source>
        <dbReference type="Proteomes" id="UP000293912"/>
    </source>
</evidence>
<keyword evidence="1" id="KW-1133">Transmembrane helix</keyword>
<dbReference type="RefSeq" id="WP_133155782.1">
    <property type="nucleotide sequence ID" value="NZ_CP037867.1"/>
</dbReference>
<keyword evidence="1" id="KW-0472">Membrane</keyword>
<keyword evidence="3" id="KW-1185">Reference proteome</keyword>
<evidence type="ECO:0000256" key="1">
    <source>
        <dbReference type="SAM" id="Phobius"/>
    </source>
</evidence>
<protein>
    <recommendedName>
        <fullName evidence="4">Holin-X, holin superfamily III</fullName>
    </recommendedName>
</protein>
<dbReference type="AlphaFoldDB" id="A0A4P6WTM6"/>
<dbReference type="EMBL" id="CP037867">
    <property type="protein sequence ID" value="QBM26767.1"/>
    <property type="molecule type" value="Genomic_DNA"/>
</dbReference>
<name>A0A4P6WTM6_HYDPS</name>
<reference evidence="2 3" key="1">
    <citation type="submission" date="2019-03" db="EMBL/GenBank/DDBJ databases">
        <authorList>
            <person name="Sebastian G."/>
            <person name="Baumann P."/>
            <person name="Ruckert C."/>
            <person name="Kalinowski J."/>
            <person name="Nebel B."/>
            <person name="Takors R."/>
            <person name="Blombach B."/>
        </authorList>
    </citation>
    <scope>NUCLEOTIDE SEQUENCE [LARGE SCALE GENOMIC DNA]</scope>
    <source>
        <strain evidence="2 3">DSM 1084</strain>
    </source>
</reference>
<feature type="transmembrane region" description="Helical" evidence="1">
    <location>
        <begin position="49"/>
        <end position="70"/>
    </location>
</feature>